<accession>A0A0V0R296</accession>
<dbReference type="GO" id="GO:0005829">
    <property type="term" value="C:cytosol"/>
    <property type="evidence" value="ECO:0007669"/>
    <property type="project" value="TreeGrafter"/>
</dbReference>
<organism evidence="8 9">
    <name type="scientific">Pseudocohnilembus persalinus</name>
    <name type="common">Ciliate</name>
    <dbReference type="NCBI Taxonomy" id="266149"/>
    <lineage>
        <taxon>Eukaryota</taxon>
        <taxon>Sar</taxon>
        <taxon>Alveolata</taxon>
        <taxon>Ciliophora</taxon>
        <taxon>Intramacronucleata</taxon>
        <taxon>Oligohymenophorea</taxon>
        <taxon>Scuticociliatia</taxon>
        <taxon>Philasterida</taxon>
        <taxon>Pseudocohnilembidae</taxon>
        <taxon>Pseudocohnilembus</taxon>
    </lineage>
</organism>
<evidence type="ECO:0000256" key="2">
    <source>
        <dbReference type="ARBA" id="ARBA00022679"/>
    </source>
</evidence>
<feature type="domain" description="DhaK" evidence="7">
    <location>
        <begin position="12"/>
        <end position="339"/>
    </location>
</feature>
<dbReference type="InterPro" id="IPR050861">
    <property type="entry name" value="Dihydroxyacetone_Kinase"/>
</dbReference>
<dbReference type="EMBL" id="LDAU01000063">
    <property type="protein sequence ID" value="KRX08442.1"/>
    <property type="molecule type" value="Genomic_DNA"/>
</dbReference>
<name>A0A0V0R296_PSEPJ</name>
<keyword evidence="2" id="KW-0808">Transferase</keyword>
<evidence type="ECO:0000256" key="3">
    <source>
        <dbReference type="ARBA" id="ARBA00022741"/>
    </source>
</evidence>
<dbReference type="SMART" id="SM01120">
    <property type="entry name" value="Dak2"/>
    <property type="match status" value="1"/>
</dbReference>
<evidence type="ECO:0000259" key="7">
    <source>
        <dbReference type="PROSITE" id="PS51481"/>
    </source>
</evidence>
<keyword evidence="9" id="KW-1185">Reference proteome</keyword>
<evidence type="ECO:0000313" key="9">
    <source>
        <dbReference type="Proteomes" id="UP000054937"/>
    </source>
</evidence>
<feature type="domain" description="DhaL" evidence="6">
    <location>
        <begin position="375"/>
        <end position="579"/>
    </location>
</feature>
<keyword evidence="4" id="KW-0418">Kinase</keyword>
<keyword evidence="5" id="KW-0067">ATP-binding</keyword>
<dbReference type="OrthoDB" id="1724672at2759"/>
<dbReference type="Gene3D" id="3.30.1180.20">
    <property type="entry name" value="Dihydroxyacetone kinase, domain 2"/>
    <property type="match status" value="1"/>
</dbReference>
<dbReference type="GO" id="GO:0004371">
    <property type="term" value="F:glycerone kinase activity"/>
    <property type="evidence" value="ECO:0007669"/>
    <property type="project" value="InterPro"/>
</dbReference>
<evidence type="ECO:0000256" key="4">
    <source>
        <dbReference type="ARBA" id="ARBA00022777"/>
    </source>
</evidence>
<dbReference type="InterPro" id="IPR004007">
    <property type="entry name" value="DhaL_dom"/>
</dbReference>
<evidence type="ECO:0000313" key="8">
    <source>
        <dbReference type="EMBL" id="KRX08442.1"/>
    </source>
</evidence>
<dbReference type="PANTHER" id="PTHR28629">
    <property type="entry name" value="TRIOKINASE/FMN CYCLASE"/>
    <property type="match status" value="1"/>
</dbReference>
<dbReference type="Gene3D" id="3.40.50.10440">
    <property type="entry name" value="Dihydroxyacetone kinase, domain 1"/>
    <property type="match status" value="1"/>
</dbReference>
<dbReference type="GO" id="GO:0019563">
    <property type="term" value="P:glycerol catabolic process"/>
    <property type="evidence" value="ECO:0007669"/>
    <property type="project" value="TreeGrafter"/>
</dbReference>
<dbReference type="PROSITE" id="PS51480">
    <property type="entry name" value="DHAL"/>
    <property type="match status" value="1"/>
</dbReference>
<dbReference type="Gene3D" id="1.25.40.340">
    <property type="match status" value="1"/>
</dbReference>
<protein>
    <submittedName>
        <fullName evidence="8">DhaL domain</fullName>
    </submittedName>
</protein>
<comment type="similarity">
    <text evidence="1">Belongs to the dihydroxyacetone kinase (DAK) family.</text>
</comment>
<dbReference type="Pfam" id="PF02733">
    <property type="entry name" value="Dak1"/>
    <property type="match status" value="1"/>
</dbReference>
<dbReference type="Proteomes" id="UP000054937">
    <property type="component" value="Unassembled WGS sequence"/>
</dbReference>
<gene>
    <name evidence="8" type="ORF">PPERSA_12923</name>
</gene>
<proteinExistence type="inferred from homology"/>
<dbReference type="InParanoid" id="A0A0V0R296"/>
<dbReference type="SUPFAM" id="SSF82549">
    <property type="entry name" value="DAK1/DegV-like"/>
    <property type="match status" value="1"/>
</dbReference>
<evidence type="ECO:0000256" key="5">
    <source>
        <dbReference type="ARBA" id="ARBA00022840"/>
    </source>
</evidence>
<dbReference type="PANTHER" id="PTHR28629:SF4">
    <property type="entry name" value="TRIOKINASE_FMN CYCLASE"/>
    <property type="match status" value="1"/>
</dbReference>
<comment type="caution">
    <text evidence="8">The sequence shown here is derived from an EMBL/GenBank/DDBJ whole genome shotgun (WGS) entry which is preliminary data.</text>
</comment>
<sequence>MSKPPQKKFINEKEDTISEALTGLCQTNPSLQILKHQQTVILKTPPKNKVTLLCGGGSGHEPAHVGFVDEKILHAAVCGGVFASPSYQQVLSAVQEICGEEGCLVVIKNYTGDVINFELAAGFARSQSGLKVKTLVVADDIAFLQGNDIHQKKKEARGLSGTVLVYKILGAAAYKGKDLDYIQNFGEKILKNIFSLGVSMSSCSLPGFAANFQLQNDEMEVGLGIHGEQGKGRQKVEQVCQIVQEMIQDNFLKFIQPQDKVVVLVNNLGSCTDLEINIFAMEVLKQLKGHNITVVRLIEGRIMTSLEMHGITLTIQKLEADLEQEILEYLDLPVQTKHWNISTPTQETASIYKEPKIKPQKSYSETKKHLSDSGEKVKKGIAQIFSQLIKLESHFNQLDSIVGDGDCGTGMARACQSVLQNLDFLQFDKAFASSLISLGEIIANNYGGTSGPLYGIFLSEASRELKQDIYENKIQDFCKAFNKGSEGVKTLGKTEKGERTMYDALHAVSEKFENLVQKNPNIQFKELTQQLASMAQQASLQISLIPAKKGRSRYLNGKEIGEKDPGCELVATWLNILAQIFK</sequence>
<evidence type="ECO:0000256" key="1">
    <source>
        <dbReference type="ARBA" id="ARBA00008757"/>
    </source>
</evidence>
<dbReference type="FunFam" id="3.40.50.10440:FF:000001">
    <property type="entry name" value="Dihydroxyacetone kinase, DhaK subunit"/>
    <property type="match status" value="1"/>
</dbReference>
<dbReference type="OMA" id="ALNMNGF"/>
<dbReference type="InterPro" id="IPR036117">
    <property type="entry name" value="DhaL_dom_sf"/>
</dbReference>
<dbReference type="Pfam" id="PF02734">
    <property type="entry name" value="Dak2"/>
    <property type="match status" value="1"/>
</dbReference>
<dbReference type="GO" id="GO:0005524">
    <property type="term" value="F:ATP binding"/>
    <property type="evidence" value="ECO:0007669"/>
    <property type="project" value="UniProtKB-KW"/>
</dbReference>
<dbReference type="SUPFAM" id="SSF101473">
    <property type="entry name" value="DhaL-like"/>
    <property type="match status" value="1"/>
</dbReference>
<dbReference type="FunFam" id="1.25.40.340:FF:000002">
    <property type="entry name" value="Dihydroxyacetone kinase, L subunit"/>
    <property type="match status" value="1"/>
</dbReference>
<dbReference type="AlphaFoldDB" id="A0A0V0R296"/>
<dbReference type="FunFam" id="3.30.1180.20:FF:000001">
    <property type="entry name" value="Dihydroxyacetone kinase 1"/>
    <property type="match status" value="1"/>
</dbReference>
<evidence type="ECO:0000259" key="6">
    <source>
        <dbReference type="PROSITE" id="PS51480"/>
    </source>
</evidence>
<keyword evidence="3" id="KW-0547">Nucleotide-binding</keyword>
<reference evidence="8 9" key="1">
    <citation type="journal article" date="2015" name="Sci. Rep.">
        <title>Genome of the facultative scuticociliatosis pathogen Pseudocohnilembus persalinus provides insight into its virulence through horizontal gene transfer.</title>
        <authorList>
            <person name="Xiong J."/>
            <person name="Wang G."/>
            <person name="Cheng J."/>
            <person name="Tian M."/>
            <person name="Pan X."/>
            <person name="Warren A."/>
            <person name="Jiang C."/>
            <person name="Yuan D."/>
            <person name="Miao W."/>
        </authorList>
    </citation>
    <scope>NUCLEOTIDE SEQUENCE [LARGE SCALE GENOMIC DNA]</scope>
    <source>
        <strain evidence="8">36N120E</strain>
    </source>
</reference>
<dbReference type="InterPro" id="IPR004006">
    <property type="entry name" value="DhaK_dom"/>
</dbReference>
<dbReference type="PROSITE" id="PS51481">
    <property type="entry name" value="DHAK"/>
    <property type="match status" value="1"/>
</dbReference>